<dbReference type="Pfam" id="PF00293">
    <property type="entry name" value="NUDIX"/>
    <property type="match status" value="1"/>
</dbReference>
<dbReference type="GO" id="GO:0006753">
    <property type="term" value="P:nucleoside phosphate metabolic process"/>
    <property type="evidence" value="ECO:0007669"/>
    <property type="project" value="TreeGrafter"/>
</dbReference>
<evidence type="ECO:0000313" key="4">
    <source>
        <dbReference type="EMBL" id="PCS03028.1"/>
    </source>
</evidence>
<evidence type="ECO:0000256" key="1">
    <source>
        <dbReference type="ARBA" id="ARBA00001946"/>
    </source>
</evidence>
<dbReference type="EMBL" id="JXJT01000011">
    <property type="protein sequence ID" value="PCS03028.1"/>
    <property type="molecule type" value="Genomic_DNA"/>
</dbReference>
<evidence type="ECO:0000259" key="3">
    <source>
        <dbReference type="PROSITE" id="PS51462"/>
    </source>
</evidence>
<sequence>MMNFEDFEEKTLSRENIFKGKVIDVKYDTVALPGDLGLAKRELIFHNGGVAVLAITPEQKMILIRQFRKALEKVIYEIPAGKLENGENADPTAAMLRELEEETGMTTKSVKKISEFYTAPGFCNEKIYLYKADNLTKVDKPRPHDDDEVLECHEVTLAEAKALIQKGEISDAKTILAIQYWELETHA</sequence>
<dbReference type="AlphaFoldDB" id="A0A1K2HHA7"/>
<dbReference type="CDD" id="cd03424">
    <property type="entry name" value="NUDIX_ADPRase_Nudt5_UGPPase_Nudt14"/>
    <property type="match status" value="1"/>
</dbReference>
<dbReference type="PANTHER" id="PTHR11839:SF18">
    <property type="entry name" value="NUDIX HYDROLASE DOMAIN-CONTAINING PROTEIN"/>
    <property type="match status" value="1"/>
</dbReference>
<gene>
    <name evidence="4" type="ORF">RR45_GL000317</name>
    <name evidence="5" type="ORF">SAMN02746068_01689</name>
</gene>
<dbReference type="FunFam" id="3.90.79.10:FF:000024">
    <property type="entry name" value="ADP-ribose pyrophosphatase"/>
    <property type="match status" value="1"/>
</dbReference>
<evidence type="ECO:0000313" key="6">
    <source>
        <dbReference type="Proteomes" id="UP000185655"/>
    </source>
</evidence>
<reference evidence="5 6" key="2">
    <citation type="submission" date="2016-11" db="EMBL/GenBank/DDBJ databases">
        <authorList>
            <person name="Jaros S."/>
            <person name="Januszkiewicz K."/>
            <person name="Wedrychowicz H."/>
        </authorList>
    </citation>
    <scope>NUCLEOTIDE SEQUENCE [LARGE SCALE GENOMIC DNA]</scope>
    <source>
        <strain evidence="5 6">DSM 22330</strain>
    </source>
</reference>
<dbReference type="InterPro" id="IPR015797">
    <property type="entry name" value="NUDIX_hydrolase-like_dom_sf"/>
</dbReference>
<dbReference type="PANTHER" id="PTHR11839">
    <property type="entry name" value="UDP/ADP-SUGAR PYROPHOSPHATASE"/>
    <property type="match status" value="1"/>
</dbReference>
<dbReference type="PRINTS" id="PR00502">
    <property type="entry name" value="NUDIXFAMILY"/>
</dbReference>
<evidence type="ECO:0000313" key="5">
    <source>
        <dbReference type="EMBL" id="SFZ75666.1"/>
    </source>
</evidence>
<dbReference type="EMBL" id="FPKS01000011">
    <property type="protein sequence ID" value="SFZ75666.1"/>
    <property type="molecule type" value="Genomic_DNA"/>
</dbReference>
<name>A0A1K2HHA7_9LACT</name>
<dbReference type="GO" id="GO:0019693">
    <property type="term" value="P:ribose phosphate metabolic process"/>
    <property type="evidence" value="ECO:0007669"/>
    <property type="project" value="TreeGrafter"/>
</dbReference>
<dbReference type="PROSITE" id="PS51462">
    <property type="entry name" value="NUDIX"/>
    <property type="match status" value="1"/>
</dbReference>
<accession>A0A1K2HHA7</accession>
<dbReference type="STRING" id="1122154.SAMN02746068_01689"/>
<evidence type="ECO:0000256" key="2">
    <source>
        <dbReference type="ARBA" id="ARBA00022801"/>
    </source>
</evidence>
<keyword evidence="2" id="KW-0378">Hydrolase</keyword>
<dbReference type="GO" id="GO:0016787">
    <property type="term" value="F:hydrolase activity"/>
    <property type="evidence" value="ECO:0007669"/>
    <property type="project" value="UniProtKB-KW"/>
</dbReference>
<protein>
    <submittedName>
        <fullName evidence="5">ADP-ribose pyrophosphatase</fullName>
    </submittedName>
</protein>
<dbReference type="InterPro" id="IPR020476">
    <property type="entry name" value="Nudix_hydrolase"/>
</dbReference>
<organism evidence="5 6">
    <name type="scientific">Pseudolactococcus chungangensis CAU 28 = DSM 22330</name>
    <dbReference type="NCBI Taxonomy" id="1122154"/>
    <lineage>
        <taxon>Bacteria</taxon>
        <taxon>Bacillati</taxon>
        <taxon>Bacillota</taxon>
        <taxon>Bacilli</taxon>
        <taxon>Lactobacillales</taxon>
        <taxon>Streptococcaceae</taxon>
        <taxon>Pseudolactococcus</taxon>
    </lineage>
</organism>
<feature type="domain" description="Nudix hydrolase" evidence="3">
    <location>
        <begin position="45"/>
        <end position="177"/>
    </location>
</feature>
<dbReference type="OrthoDB" id="9806150at2"/>
<reference evidence="4 7" key="1">
    <citation type="submission" date="2014-12" db="EMBL/GenBank/DDBJ databases">
        <title>Draft genome sequences of 10 type strains of Lactococcus.</title>
        <authorList>
            <person name="Sun Z."/>
            <person name="Zhong Z."/>
            <person name="Liu W."/>
            <person name="Zhang W."/>
            <person name="Zhang H."/>
        </authorList>
    </citation>
    <scope>NUCLEOTIDE SEQUENCE [LARGE SCALE GENOMIC DNA]</scope>
    <source>
        <strain evidence="4 7">DSM 22330</strain>
    </source>
</reference>
<dbReference type="Gene3D" id="3.90.79.10">
    <property type="entry name" value="Nucleoside Triphosphate Pyrophosphohydrolase"/>
    <property type="match status" value="1"/>
</dbReference>
<dbReference type="InterPro" id="IPR000086">
    <property type="entry name" value="NUDIX_hydrolase_dom"/>
</dbReference>
<proteinExistence type="predicted"/>
<dbReference type="SUPFAM" id="SSF55811">
    <property type="entry name" value="Nudix"/>
    <property type="match status" value="1"/>
</dbReference>
<comment type="cofactor">
    <cofactor evidence="1">
        <name>Mg(2+)</name>
        <dbReference type="ChEBI" id="CHEBI:18420"/>
    </cofactor>
</comment>
<dbReference type="RefSeq" id="WP_031366427.1">
    <property type="nucleotide sequence ID" value="NZ_FPKS01000011.1"/>
</dbReference>
<dbReference type="GO" id="GO:0005829">
    <property type="term" value="C:cytosol"/>
    <property type="evidence" value="ECO:0007669"/>
    <property type="project" value="TreeGrafter"/>
</dbReference>
<evidence type="ECO:0000313" key="7">
    <source>
        <dbReference type="Proteomes" id="UP000218979"/>
    </source>
</evidence>
<keyword evidence="7" id="KW-1185">Reference proteome</keyword>
<dbReference type="Proteomes" id="UP000218979">
    <property type="component" value="Unassembled WGS sequence"/>
</dbReference>
<dbReference type="Proteomes" id="UP000185655">
    <property type="component" value="Unassembled WGS sequence"/>
</dbReference>